<dbReference type="GeneID" id="30037401"/>
<feature type="domain" description="Nuclear pore protein Nup188 C-terminal" evidence="11">
    <location>
        <begin position="1111"/>
        <end position="1402"/>
    </location>
</feature>
<protein>
    <recommendedName>
        <fullName evidence="9">Nucleoporin NUP188</fullName>
    </recommendedName>
</protein>
<keyword evidence="5" id="KW-0811">Translocation</keyword>
<dbReference type="GO" id="GO:0044611">
    <property type="term" value="C:nuclear pore inner ring"/>
    <property type="evidence" value="ECO:0007669"/>
    <property type="project" value="TreeGrafter"/>
</dbReference>
<dbReference type="InterPro" id="IPR048883">
    <property type="entry name" value="Nup188_N-subdom_III"/>
</dbReference>
<proteinExistence type="inferred from homology"/>
<dbReference type="Proteomes" id="UP000189580">
    <property type="component" value="Chromosome d"/>
</dbReference>
<dbReference type="InterPro" id="IPR041634">
    <property type="entry name" value="Nup188_C"/>
</dbReference>
<gene>
    <name evidence="13" type="primary">NUP188</name>
    <name evidence="13" type="ORF">AWJ20_5187</name>
</gene>
<dbReference type="PANTHER" id="PTHR31431">
    <property type="entry name" value="NUCLEOPORIN NUP188 HOMOLOG"/>
    <property type="match status" value="1"/>
</dbReference>
<keyword evidence="6" id="KW-0906">Nuclear pore complex</keyword>
<dbReference type="OrthoDB" id="102511at2759"/>
<dbReference type="Pfam" id="PF10487">
    <property type="entry name" value="Nup188_N"/>
    <property type="match status" value="2"/>
</dbReference>
<reference evidence="13 14" key="1">
    <citation type="submission" date="2016-02" db="EMBL/GenBank/DDBJ databases">
        <title>Complete genome sequence and transcriptome regulation of the pentose utilising yeast Sugiyamaella lignohabitans.</title>
        <authorList>
            <person name="Bellasio M."/>
            <person name="Peymann A."/>
            <person name="Valli M."/>
            <person name="Sipitzky M."/>
            <person name="Graf A."/>
            <person name="Sauer M."/>
            <person name="Marx H."/>
            <person name="Mattanovich D."/>
        </authorList>
    </citation>
    <scope>NUCLEOTIDE SEQUENCE [LARGE SCALE GENOMIC DNA]</scope>
    <source>
        <strain evidence="13 14">CBS 10342</strain>
    </source>
</reference>
<dbReference type="InterPro" id="IPR018864">
    <property type="entry name" value="Nucleoporin_Nup188_N"/>
</dbReference>
<keyword evidence="3" id="KW-0509">mRNA transport</keyword>
<dbReference type="PANTHER" id="PTHR31431:SF1">
    <property type="entry name" value="NUCLEOPORIN NUP188"/>
    <property type="match status" value="1"/>
</dbReference>
<name>A0A167ELR4_9ASCO</name>
<feature type="domain" description="Nucleoporin Nup188 N-terminal" evidence="10">
    <location>
        <begin position="5"/>
        <end position="100"/>
    </location>
</feature>
<dbReference type="KEGG" id="slb:AWJ20_5187"/>
<dbReference type="GO" id="GO:0006405">
    <property type="term" value="P:RNA export from nucleus"/>
    <property type="evidence" value="ECO:0007669"/>
    <property type="project" value="TreeGrafter"/>
</dbReference>
<evidence type="ECO:0000256" key="2">
    <source>
        <dbReference type="ARBA" id="ARBA00022448"/>
    </source>
</evidence>
<evidence type="ECO:0000259" key="10">
    <source>
        <dbReference type="Pfam" id="PF10487"/>
    </source>
</evidence>
<evidence type="ECO:0000256" key="6">
    <source>
        <dbReference type="ARBA" id="ARBA00023132"/>
    </source>
</evidence>
<evidence type="ECO:0000256" key="4">
    <source>
        <dbReference type="ARBA" id="ARBA00022927"/>
    </source>
</evidence>
<dbReference type="InterPro" id="IPR044840">
    <property type="entry name" value="Nup188"/>
</dbReference>
<dbReference type="RefSeq" id="XP_018736703.1">
    <property type="nucleotide sequence ID" value="XM_018882313.1"/>
</dbReference>
<feature type="domain" description="Nucleoporin Nup188 N-terminal subdomain III" evidence="12">
    <location>
        <begin position="332"/>
        <end position="744"/>
    </location>
</feature>
<dbReference type="Gene3D" id="1.25.10.70">
    <property type="match status" value="1"/>
</dbReference>
<evidence type="ECO:0000313" key="14">
    <source>
        <dbReference type="Proteomes" id="UP000189580"/>
    </source>
</evidence>
<sequence>MNALLLRWFDIIDETAFLSKGMEKFTPQSQQVIYSLGILISLELLRLDQDFAMESMSQYSYLQKPDVLVKLNSILGVKIVDYGAASPLLLAWSFVLHAFSLALMGQDNDGDADSKTGLAYNDPKYDDFLCQVLPKYKNIDDSNRLDVVEDLGMYSGGLASQAMKLGAFTKLAELFETLPQKLEYASTGANLLLTSLPYVNMTESIARVIHKIISPFKEVSEMFFLDVFADRALTLSKAKVPIAISPFLILGQCFGADLFDLISQMNSYMQELPKGFRDYDFVTREKTSQIELTSDLLLFEHRQEDGQGGFVLPAGTRGELISTAASSGATIVMWNCDYNGWTFLGRILEQSDLDGTWGQLELDILSVINNTLETLLERNRLDDAGELLNFLSAGLGQADIVALITRKLEDAFYNRDIKLCTAGVKFLTLLIAVDPRRVWPYLGRTKLLERNGRGGYLGIILGAVEIVNNDFEFTIAVIELVTALVRDSLASSLDTTISSKVRSEVLSKFTRHLIDVFESFSYWRYSKPEQRISIAISTLNLFSLIVHSTYRSDGATPLEEKVVATLSRASQLITNEFLSTAESAARTLSTILGAIESAAKSNDVLTGGTNLLDDHELIFVNIALQFSSLLVRVRSVLQLPCSYLERKLYEQSPDLVLIFLRYFALHSAVVDVLQSIIGGYWPDEQPSLLAHLGTQYSQMLIGCLGGALTTSLELDSTIAYICDYFSTIIESKQEGLSILLLSGKDTRNTTEKVETVVSLLTVLEERITRTAGESSQTKLPSMLADKMLNSISLAHSTWTLNAAEDKTELCKVLISYIKESLDVDEAVSSNFLLTDTSYKISIAARAIRIMSIQLYKSPKGPGAKAFLDFLSTDNNLIKYTKSFLVVNGFRPSLHGNLKRNFDHKWPKAPLSRYAATALLCNRPYGVEYLHDLGLLDIVLQNHVVWVDGYRGEVIEANVNLSYVDSQMCRVKSWCGFLTSLVLTASSLGDKNMLEKLNSVAAIAIETNLDDNLSLPFFRGIIKLRLDLAFFVSYNLSKTKMHTPTEQQLTTTFQLLADPSIEFLSAAGTSSLVLAGAEPGPEPGDSPVFYKQLLKILNLQLENISVDTGGFRLIQTIHGILDVVAIRGMKSVTNSIQENPTTSGVEDVVQITMILRKCLGFHGVSSLYSNLSQLMTDTGCDQAVMSLFAYSLDLCIVEDDPVFGELALIYLLEWLSIDIMADSLVLGGLLNVLTESPLARAIQHGVIRSTTHPRLFGIWTKGMLTIVLELLKQLGSRIVAEVIVFLNFYSAQIESALRYWLDPQVVISLSNIEETYQLYLLLDVVKKLADPDQTRVIPPFTDKVSVIDSLDYFLSHQRYLSSRLVVTTAEEQKLLLERPSNEDSTSVLAGKVVDQLADLREFLADSNN</sequence>
<evidence type="ECO:0000256" key="9">
    <source>
        <dbReference type="ARBA" id="ARBA00040174"/>
    </source>
</evidence>
<comment type="subcellular location">
    <subcellularLocation>
        <location evidence="1">Nucleus</location>
        <location evidence="1">Nuclear pore complex</location>
    </subcellularLocation>
</comment>
<keyword evidence="14" id="KW-1185">Reference proteome</keyword>
<keyword evidence="4" id="KW-0653">Protein transport</keyword>
<dbReference type="Pfam" id="PF18378">
    <property type="entry name" value="Nup188_C"/>
    <property type="match status" value="1"/>
</dbReference>
<evidence type="ECO:0000313" key="13">
    <source>
        <dbReference type="EMBL" id="ANB14226.1"/>
    </source>
</evidence>
<evidence type="ECO:0000256" key="8">
    <source>
        <dbReference type="ARBA" id="ARBA00038387"/>
    </source>
</evidence>
<dbReference type="EMBL" id="CP014502">
    <property type="protein sequence ID" value="ANB14226.1"/>
    <property type="molecule type" value="Genomic_DNA"/>
</dbReference>
<evidence type="ECO:0000256" key="7">
    <source>
        <dbReference type="ARBA" id="ARBA00023242"/>
    </source>
</evidence>
<dbReference type="Pfam" id="PF21093">
    <property type="entry name" value="Nup188_N-subdom_III"/>
    <property type="match status" value="1"/>
</dbReference>
<evidence type="ECO:0000259" key="11">
    <source>
        <dbReference type="Pfam" id="PF18378"/>
    </source>
</evidence>
<evidence type="ECO:0000256" key="1">
    <source>
        <dbReference type="ARBA" id="ARBA00004567"/>
    </source>
</evidence>
<accession>A0A167ELR4</accession>
<organism evidence="13 14">
    <name type="scientific">Sugiyamaella lignohabitans</name>
    <dbReference type="NCBI Taxonomy" id="796027"/>
    <lineage>
        <taxon>Eukaryota</taxon>
        <taxon>Fungi</taxon>
        <taxon>Dikarya</taxon>
        <taxon>Ascomycota</taxon>
        <taxon>Saccharomycotina</taxon>
        <taxon>Dipodascomycetes</taxon>
        <taxon>Dipodascales</taxon>
        <taxon>Trichomonascaceae</taxon>
        <taxon>Sugiyamaella</taxon>
    </lineage>
</organism>
<evidence type="ECO:0000256" key="5">
    <source>
        <dbReference type="ARBA" id="ARBA00023010"/>
    </source>
</evidence>
<dbReference type="GO" id="GO:0017056">
    <property type="term" value="F:structural constituent of nuclear pore"/>
    <property type="evidence" value="ECO:0007669"/>
    <property type="project" value="InterPro"/>
</dbReference>
<keyword evidence="7" id="KW-0539">Nucleus</keyword>
<dbReference type="GO" id="GO:0006606">
    <property type="term" value="P:protein import into nucleus"/>
    <property type="evidence" value="ECO:0007669"/>
    <property type="project" value="TreeGrafter"/>
</dbReference>
<keyword evidence="2" id="KW-0813">Transport</keyword>
<dbReference type="GO" id="GO:0051028">
    <property type="term" value="P:mRNA transport"/>
    <property type="evidence" value="ECO:0007669"/>
    <property type="project" value="UniProtKB-KW"/>
</dbReference>
<feature type="domain" description="Nucleoporin Nup188 N-terminal" evidence="10">
    <location>
        <begin position="158"/>
        <end position="275"/>
    </location>
</feature>
<evidence type="ECO:0000259" key="12">
    <source>
        <dbReference type="Pfam" id="PF21093"/>
    </source>
</evidence>
<evidence type="ECO:0000256" key="3">
    <source>
        <dbReference type="ARBA" id="ARBA00022816"/>
    </source>
</evidence>
<comment type="similarity">
    <text evidence="8">Belongs to the Nup188 family.</text>
</comment>